<dbReference type="InterPro" id="IPR029052">
    <property type="entry name" value="Metallo-depent_PP-like"/>
</dbReference>
<feature type="binding site" evidence="2">
    <location>
        <position position="183"/>
    </location>
    <ligand>
        <name>Fe cation</name>
        <dbReference type="ChEBI" id="CHEBI:24875"/>
        <label>2</label>
    </ligand>
</feature>
<dbReference type="PIRSF" id="PIRSF004789">
    <property type="entry name" value="DR1281"/>
    <property type="match status" value="1"/>
</dbReference>
<dbReference type="Proteomes" id="UP000781173">
    <property type="component" value="Unassembled WGS sequence"/>
</dbReference>
<proteinExistence type="predicted"/>
<feature type="binding site" evidence="2">
    <location>
        <position position="40"/>
    </location>
    <ligand>
        <name>Fe cation</name>
        <dbReference type="ChEBI" id="CHEBI:24875"/>
        <label>1</label>
    </ligand>
</feature>
<accession>A0A952AGF4</accession>
<feature type="binding site" evidence="2">
    <location>
        <position position="8"/>
    </location>
    <ligand>
        <name>Fe cation</name>
        <dbReference type="ChEBI" id="CHEBI:24875"/>
        <label>1</label>
    </ligand>
</feature>
<feature type="binding site" evidence="2">
    <location>
        <position position="158"/>
    </location>
    <ligand>
        <name>Fe cation</name>
        <dbReference type="ChEBI" id="CHEBI:24875"/>
        <label>2</label>
    </ligand>
</feature>
<dbReference type="Gene3D" id="3.60.21.10">
    <property type="match status" value="1"/>
</dbReference>
<gene>
    <name evidence="3" type="ORF">H3C67_00830</name>
</gene>
<sequence>MKIMCIGDISGRPGRETVAKLLPQMKANEGIDFVIANCENAAGGYGITRQILDELSGYGIDFFTSGDHVWKISDFLNDLQDLRLPLVRPYNYEQEEQIPGKGYEVIDMGSEKLVIINMLGQVFMHEFVRNPFWSIDTLLEKLKEDGVKETDAIVIDFHAEATAEKISFAYYLAERVSAVVGTHTHVPTADARIIGRAAFVSDLGMVGPLDASLWAGFDEVIHNFKYPFKKAKQMQTQGRRVFNSVVIEIIKGKAVSINRLDRTISA</sequence>
<evidence type="ECO:0000313" key="4">
    <source>
        <dbReference type="Proteomes" id="UP000781173"/>
    </source>
</evidence>
<comment type="caution">
    <text evidence="3">The sequence shown here is derived from an EMBL/GenBank/DDBJ whole genome shotgun (WGS) entry which is preliminary data.</text>
</comment>
<keyword evidence="2" id="KW-0479">Metal-binding</keyword>
<dbReference type="PANTHER" id="PTHR36303:SF1">
    <property type="entry name" value="2',3'-CYCLIC-NUCLEOTIDE 2'-PHOSPHODIESTERASE"/>
    <property type="match status" value="1"/>
</dbReference>
<evidence type="ECO:0000313" key="3">
    <source>
        <dbReference type="EMBL" id="MBW7953309.1"/>
    </source>
</evidence>
<dbReference type="SUPFAM" id="SSF56300">
    <property type="entry name" value="Metallo-dependent phosphatases"/>
    <property type="match status" value="1"/>
</dbReference>
<feature type="binding site" evidence="2">
    <location>
        <position position="67"/>
    </location>
    <ligand>
        <name>Fe cation</name>
        <dbReference type="ChEBI" id="CHEBI:24875"/>
        <label>2</label>
    </ligand>
</feature>
<feature type="active site" description="Proton donor" evidence="1">
    <location>
        <position position="68"/>
    </location>
</feature>
<feature type="binding site" evidence="2">
    <location>
        <position position="39"/>
    </location>
    <ligand>
        <name>Fe cation</name>
        <dbReference type="ChEBI" id="CHEBI:24875"/>
        <label>1</label>
    </ligand>
</feature>
<feature type="binding site" evidence="2">
    <location>
        <position position="185"/>
    </location>
    <ligand>
        <name>Fe cation</name>
        <dbReference type="ChEBI" id="CHEBI:24875"/>
        <label>1</label>
    </ligand>
</feature>
<name>A0A952AGF4_9BACT</name>
<reference evidence="3" key="1">
    <citation type="journal article" date="2022" name="ISME J.">
        <title>A general approach to explore prokaryotic protein glycosylation reveals the unique surface layer modulation of an anammox bacterium.</title>
        <authorList>
            <person name="Pabst M."/>
            <person name="Grouzdev D.S."/>
            <person name="Lawson C.E."/>
            <person name="Kleikamp H.B.C."/>
            <person name="de Ram C."/>
            <person name="Louwen R."/>
            <person name="Lin Y.M."/>
            <person name="Lucker S."/>
            <person name="van Loosdrecht M.C.M."/>
            <person name="Laureni M."/>
        </authorList>
    </citation>
    <scope>NUCLEOTIDE SEQUENCE</scope>
    <source>
        <strain evidence="3">BROCD043</strain>
    </source>
</reference>
<organism evidence="3 4">
    <name type="scientific">Candidatus Dojkabacteria bacterium</name>
    <dbReference type="NCBI Taxonomy" id="2099670"/>
    <lineage>
        <taxon>Bacteria</taxon>
        <taxon>Candidatus Dojkabacteria</taxon>
    </lineage>
</organism>
<dbReference type="InterPro" id="IPR005235">
    <property type="entry name" value="YmdB-like"/>
</dbReference>
<dbReference type="Pfam" id="PF13277">
    <property type="entry name" value="YmdB"/>
    <property type="match status" value="1"/>
</dbReference>
<evidence type="ECO:0000256" key="1">
    <source>
        <dbReference type="PIRSR" id="PIRSR004789-50"/>
    </source>
</evidence>
<evidence type="ECO:0000256" key="2">
    <source>
        <dbReference type="PIRSR" id="PIRSR004789-51"/>
    </source>
</evidence>
<dbReference type="GO" id="GO:0004113">
    <property type="term" value="F:2',3'-cyclic-nucleotide 3'-phosphodiesterase activity"/>
    <property type="evidence" value="ECO:0007669"/>
    <property type="project" value="TreeGrafter"/>
</dbReference>
<dbReference type="GO" id="GO:0046872">
    <property type="term" value="F:metal ion binding"/>
    <property type="evidence" value="ECO:0007669"/>
    <property type="project" value="UniProtKB-KW"/>
</dbReference>
<protein>
    <submittedName>
        <fullName evidence="3">YmdB family metallophosphoesterase</fullName>
    </submittedName>
</protein>
<dbReference type="EMBL" id="JACFOF010000002">
    <property type="protein sequence ID" value="MBW7953309.1"/>
    <property type="molecule type" value="Genomic_DNA"/>
</dbReference>
<dbReference type="AlphaFoldDB" id="A0A952AGF4"/>
<dbReference type="PANTHER" id="PTHR36303">
    <property type="entry name" value="2',3'-CYCLIC-NUCLEOTIDE 2'-PHOSPHODIESTERASE"/>
    <property type="match status" value="1"/>
</dbReference>
<feature type="binding site" evidence="2">
    <location>
        <position position="39"/>
    </location>
    <ligand>
        <name>Fe cation</name>
        <dbReference type="ChEBI" id="CHEBI:24875"/>
        <label>2</label>
    </ligand>
</feature>